<dbReference type="PANTHER" id="PTHR34218">
    <property type="entry name" value="PEPTIDASE S45 PENICILLIN AMIDASE"/>
    <property type="match status" value="1"/>
</dbReference>
<dbReference type="GO" id="GO:0016787">
    <property type="term" value="F:hydrolase activity"/>
    <property type="evidence" value="ECO:0007669"/>
    <property type="project" value="UniProtKB-KW"/>
</dbReference>
<dbReference type="Gene3D" id="2.30.120.10">
    <property type="match status" value="1"/>
</dbReference>
<reference evidence="4 5" key="1">
    <citation type="submission" date="2023-11" db="EMBL/GenBank/DDBJ databases">
        <title>Paucibacter sp. nov., isolated from fresh soil in Korea.</title>
        <authorList>
            <person name="Le N.T.T."/>
        </authorList>
    </citation>
    <scope>NUCLEOTIDE SEQUENCE [LARGE SCALE GENOMIC DNA]</scope>
    <source>
        <strain evidence="4 5">R3-3</strain>
    </source>
</reference>
<protein>
    <submittedName>
        <fullName evidence="4">Penicillin acylase family protein</fullName>
        <ecNumber evidence="4">3.5.1.-</ecNumber>
    </submittedName>
</protein>
<dbReference type="EMBL" id="JAXCLA010000006">
    <property type="protein sequence ID" value="MDY0746666.1"/>
    <property type="molecule type" value="Genomic_DNA"/>
</dbReference>
<dbReference type="PIRSF" id="PIRSF001227">
    <property type="entry name" value="Pen_acylase"/>
    <property type="match status" value="1"/>
</dbReference>
<dbReference type="InterPro" id="IPR029055">
    <property type="entry name" value="Ntn_hydrolases_N"/>
</dbReference>
<evidence type="ECO:0000256" key="3">
    <source>
        <dbReference type="ARBA" id="ARBA00023145"/>
    </source>
</evidence>
<dbReference type="Proteomes" id="UP001285263">
    <property type="component" value="Unassembled WGS sequence"/>
</dbReference>
<dbReference type="Gene3D" id="1.10.439.10">
    <property type="entry name" value="Penicillin Amidohydrolase, domain 1"/>
    <property type="match status" value="1"/>
</dbReference>
<dbReference type="SUPFAM" id="SSF56235">
    <property type="entry name" value="N-terminal nucleophile aminohydrolases (Ntn hydrolases)"/>
    <property type="match status" value="1"/>
</dbReference>
<comment type="caution">
    <text evidence="4">The sequence shown here is derived from an EMBL/GenBank/DDBJ whole genome shotgun (WGS) entry which is preliminary data.</text>
</comment>
<proteinExistence type="inferred from homology"/>
<dbReference type="CDD" id="cd03747">
    <property type="entry name" value="Ntn_PGA_like"/>
    <property type="match status" value="1"/>
</dbReference>
<dbReference type="PANTHER" id="PTHR34218:SF4">
    <property type="entry name" value="ACYL-HOMOSERINE LACTONE ACYLASE QUIP"/>
    <property type="match status" value="1"/>
</dbReference>
<sequence length="788" mass="85414">MILLRRLLLGLLVLVLLLAIALYLGLRGSLPTYDGQLKSGVSAPVKVERDERGYATITAGNRVDAARALGFTHAQERFFQMDLLRRNAAGELSALVGAKALPLDKSRRINRFRHRAELALAASSPEEQKLLLAYAEGVNEGLAQLSVRPFEYGLLRQAPKPWRPEDSLLAVLSMYLDLQGAQGRDELAMGALKDAVPAEWYAFFTQLGGDWQQAVDGSVIEPVAIPKTPWPEALKPAEAAAKVACSDCSLQDSRDIGSNNFVVAGALTPHGGAIVADDMHLGTRLPGIWFKARLVWTDELGKRRQVTGLSLPGTPAITAGSNGSIAWGFTNSTADWTDVIALKLDATGTRYMTPEGEKPLTVAKEHIEVAGGEAVDMEVKETIWGPVMAAPFDHYALRWVAFDTAALNLKSVALERAASADEALTLAVGVGIPAQNLVVGDAKGHIGWTIIGAIPKRHYADGVDMNVPQDWSTGANGWNGYMSADDHPPRIDDPADGRLWSANARQVGGEALALLGTGGYDLGARGQQIRNDLRALPKLDETAVHGVQLDYRAVFLQRWRKLLLDEVLTPDFIAKNGLAEYRDAVDKSADEARPDAVGYALVRQFRDDVLEELFAPMAALMEKHQLKMRDLKVVPETAGWMLIQAGRADAVSGGNWHALFERAVLKSRDQAIQRAGSVTAYTWGSQNKLAFAHPLSAAVPGLAALLDMPATPMFGDRHMPRVALPGHGQSERMVVSPGHEDKGILTIPAGQSGHPLSPFYKADHEYWLEAKPLPFLPGDTRHTLMLEP</sequence>
<keyword evidence="5" id="KW-1185">Reference proteome</keyword>
<organism evidence="4 5">
    <name type="scientific">Roseateles agri</name>
    <dbReference type="NCBI Taxonomy" id="3098619"/>
    <lineage>
        <taxon>Bacteria</taxon>
        <taxon>Pseudomonadati</taxon>
        <taxon>Pseudomonadota</taxon>
        <taxon>Betaproteobacteria</taxon>
        <taxon>Burkholderiales</taxon>
        <taxon>Sphaerotilaceae</taxon>
        <taxon>Roseateles</taxon>
    </lineage>
</organism>
<comment type="similarity">
    <text evidence="1">Belongs to the peptidase S45 family.</text>
</comment>
<dbReference type="Gene3D" id="3.60.20.10">
    <property type="entry name" value="Glutamine Phosphoribosylpyrophosphate, subunit 1, domain 1"/>
    <property type="match status" value="1"/>
</dbReference>
<evidence type="ECO:0000256" key="1">
    <source>
        <dbReference type="ARBA" id="ARBA00006586"/>
    </source>
</evidence>
<dbReference type="InterPro" id="IPR014395">
    <property type="entry name" value="Pen/GL7ACA/AHL_acylase"/>
</dbReference>
<dbReference type="InterPro" id="IPR023343">
    <property type="entry name" value="Penicillin_amidase_dom1"/>
</dbReference>
<gene>
    <name evidence="4" type="ORF">SNE35_19290</name>
</gene>
<name>A0ABU5DK40_9BURK</name>
<dbReference type="EC" id="3.5.1.-" evidence="4"/>
<dbReference type="Gene3D" id="1.10.1400.10">
    <property type="match status" value="1"/>
</dbReference>
<evidence type="ECO:0000256" key="2">
    <source>
        <dbReference type="ARBA" id="ARBA00022801"/>
    </source>
</evidence>
<keyword evidence="3" id="KW-0865">Zymogen</keyword>
<accession>A0ABU5DK40</accession>
<dbReference type="RefSeq" id="WP_320424611.1">
    <property type="nucleotide sequence ID" value="NZ_JAXCLA010000006.1"/>
</dbReference>
<dbReference type="InterPro" id="IPR043146">
    <property type="entry name" value="Penicillin_amidase_N_B-knob"/>
</dbReference>
<evidence type="ECO:0000313" key="5">
    <source>
        <dbReference type="Proteomes" id="UP001285263"/>
    </source>
</evidence>
<dbReference type="InterPro" id="IPR002692">
    <property type="entry name" value="S45"/>
</dbReference>
<evidence type="ECO:0000313" key="4">
    <source>
        <dbReference type="EMBL" id="MDY0746666.1"/>
    </source>
</evidence>
<dbReference type="InterPro" id="IPR043147">
    <property type="entry name" value="Penicillin_amidase_A-knob"/>
</dbReference>
<dbReference type="Pfam" id="PF01804">
    <property type="entry name" value="Penicil_amidase"/>
    <property type="match status" value="1"/>
</dbReference>
<keyword evidence="2 4" id="KW-0378">Hydrolase</keyword>